<organism evidence="1 2">
    <name type="scientific">Enterococcus phage vB_EfaP_IME199</name>
    <dbReference type="NCBI Taxonomy" id="1747351"/>
    <lineage>
        <taxon>Viruses</taxon>
        <taxon>Duplodnaviria</taxon>
        <taxon>Heunggongvirae</taxon>
        <taxon>Uroviricota</taxon>
        <taxon>Caudoviricetes</taxon>
        <taxon>Rountreeviridae</taxon>
        <taxon>Sarlesvirinae</taxon>
        <taxon>Minhovirus</taxon>
        <taxon>Minhovirus IME199</taxon>
    </lineage>
</organism>
<proteinExistence type="predicted"/>
<protein>
    <submittedName>
        <fullName evidence="1">Uncharacterized protein</fullName>
    </submittedName>
</protein>
<evidence type="ECO:0000313" key="1">
    <source>
        <dbReference type="EMBL" id="ALO81003.1"/>
    </source>
</evidence>
<evidence type="ECO:0000313" key="2">
    <source>
        <dbReference type="Proteomes" id="UP000222983"/>
    </source>
</evidence>
<sequence length="50" mass="5934">MKNFKITYYDAWEGQTMETYIFAQSALEAEVIFTQEEDSFCQVIDVQEEI</sequence>
<dbReference type="KEGG" id="vg:56214363"/>
<name>A0A0S2MYH6_9CAUD</name>
<keyword evidence="2" id="KW-1185">Reference proteome</keyword>
<dbReference type="Proteomes" id="UP000222983">
    <property type="component" value="Segment"/>
</dbReference>
<dbReference type="GeneID" id="56214363"/>
<accession>A0A0S2MYH6</accession>
<reference evidence="1 2" key="1">
    <citation type="submission" date="2015-10" db="EMBL/GenBank/DDBJ databases">
        <authorList>
            <person name="Gilbert D.G."/>
        </authorList>
    </citation>
    <scope>NUCLEOTIDE SEQUENCE [LARGE SCALE GENOMIC DNA]</scope>
</reference>
<dbReference type="RefSeq" id="YP_009908802.1">
    <property type="nucleotide sequence ID" value="NC_049931.1"/>
</dbReference>
<dbReference type="EMBL" id="KT945995">
    <property type="protein sequence ID" value="ALO81003.1"/>
    <property type="molecule type" value="Genomic_DNA"/>
</dbReference>